<dbReference type="PANTHER" id="PTHR21064:SF6">
    <property type="entry name" value="AMINOGLYCOSIDE PHOSPHOTRANSFERASE DOMAIN-CONTAINING PROTEIN"/>
    <property type="match status" value="1"/>
</dbReference>
<organism evidence="4 5">
    <name type="scientific">Nocardia nova SH22a</name>
    <dbReference type="NCBI Taxonomy" id="1415166"/>
    <lineage>
        <taxon>Bacteria</taxon>
        <taxon>Bacillati</taxon>
        <taxon>Actinomycetota</taxon>
        <taxon>Actinomycetes</taxon>
        <taxon>Mycobacteriales</taxon>
        <taxon>Nocardiaceae</taxon>
        <taxon>Nocardia</taxon>
    </lineage>
</organism>
<evidence type="ECO:0000256" key="1">
    <source>
        <dbReference type="ARBA" id="ARBA00038240"/>
    </source>
</evidence>
<dbReference type="GO" id="GO:0009088">
    <property type="term" value="P:threonine biosynthetic process"/>
    <property type="evidence" value="ECO:0007669"/>
    <property type="project" value="TreeGrafter"/>
</dbReference>
<dbReference type="SUPFAM" id="SSF56112">
    <property type="entry name" value="Protein kinase-like (PK-like)"/>
    <property type="match status" value="1"/>
</dbReference>
<feature type="region of interest" description="Disordered" evidence="2">
    <location>
        <begin position="38"/>
        <end position="95"/>
    </location>
</feature>
<dbReference type="Gene3D" id="3.90.1200.10">
    <property type="match status" value="1"/>
</dbReference>
<dbReference type="EMBL" id="CP006850">
    <property type="protein sequence ID" value="AHH21358.1"/>
    <property type="molecule type" value="Genomic_DNA"/>
</dbReference>
<accession>W5TR14</accession>
<name>W5TR14_9NOCA</name>
<dbReference type="STRING" id="1415166.NONO_c65880"/>
<sequence length="416" mass="45447">MSARDPLDTRVFAMGESGLVTPDFPPLTTAEIARVLDLPDEPCDGVPGTDATGAGRTDVRGGTAAVGSPGAGPEIGSPTVGPEIGSPRAGPVIEWRSPRPLSSTARVRTGDGTRVIVKRMPSALRNLAALETERAYMDHLRAHGIPIPRTRAVESGEFTYEIQDLGVGEDRYRDEFSWSPYYSAREAAAAGAALARLHRAATGFDAPQRPPGPLRAAVCVDPIETIEAYCAARPDVGDFLTELDWRRDWEPPADRRRDLADRIAAVAPLWTHNDWHPTNLLWTGAEVSTVLDFGLSNRTLAVFDLATAIERFAVDWLGTGARRVHTEQLIAFLRGYNKIRPLDAIERDLLPDIFPLVHIAYELSEIDYFLTIPPRREVRAAGIAYRNYLLGRSVWAASSEGNAFTTMLRGLSVQGC</sequence>
<dbReference type="GO" id="GO:0004413">
    <property type="term" value="F:homoserine kinase activity"/>
    <property type="evidence" value="ECO:0007669"/>
    <property type="project" value="TreeGrafter"/>
</dbReference>
<dbReference type="PATRIC" id="fig|1415166.3.peg.6767"/>
<reference evidence="4 5" key="1">
    <citation type="journal article" date="2014" name="Appl. Environ. Microbiol.">
        <title>Insights into the Microbial Degradation of Rubber and Gutta-Percha by Analysis of the Complete Genome of Nocardia nova SH22a.</title>
        <authorList>
            <person name="Luo Q."/>
            <person name="Hiessl S."/>
            <person name="Poehlein A."/>
            <person name="Daniel R."/>
            <person name="Steinbuchel A."/>
        </authorList>
    </citation>
    <scope>NUCLEOTIDE SEQUENCE [LARGE SCALE GENOMIC DNA]</scope>
    <source>
        <strain evidence="4">SH22a</strain>
    </source>
</reference>
<dbReference type="Proteomes" id="UP000019150">
    <property type="component" value="Chromosome"/>
</dbReference>
<dbReference type="OrthoDB" id="3266537at2"/>
<evidence type="ECO:0000313" key="4">
    <source>
        <dbReference type="EMBL" id="AHH21358.1"/>
    </source>
</evidence>
<keyword evidence="4" id="KW-0808">Transferase</keyword>
<dbReference type="AlphaFoldDB" id="W5TR14"/>
<dbReference type="eggNOG" id="COG2334">
    <property type="taxonomic scope" value="Bacteria"/>
</dbReference>
<dbReference type="InterPro" id="IPR002575">
    <property type="entry name" value="Aminoglycoside_PTrfase"/>
</dbReference>
<comment type="similarity">
    <text evidence="1">Belongs to the pseudomonas-type ThrB family.</text>
</comment>
<feature type="domain" description="Aminoglycoside phosphotransferase" evidence="3">
    <location>
        <begin position="104"/>
        <end position="341"/>
    </location>
</feature>
<dbReference type="Pfam" id="PF01636">
    <property type="entry name" value="APH"/>
    <property type="match status" value="1"/>
</dbReference>
<dbReference type="HOGENOM" id="CLU_060540_0_0_11"/>
<protein>
    <submittedName>
        <fullName evidence="4">Aminoglycoside phosphotransferase</fullName>
    </submittedName>
</protein>
<evidence type="ECO:0000259" key="3">
    <source>
        <dbReference type="Pfam" id="PF01636"/>
    </source>
</evidence>
<dbReference type="RefSeq" id="WP_025352668.1">
    <property type="nucleotide sequence ID" value="NZ_CP006850.1"/>
</dbReference>
<gene>
    <name evidence="4" type="ORF">NONO_c65880</name>
</gene>
<dbReference type="InterPro" id="IPR050249">
    <property type="entry name" value="Pseudomonas-type_ThrB"/>
</dbReference>
<evidence type="ECO:0000313" key="5">
    <source>
        <dbReference type="Proteomes" id="UP000019150"/>
    </source>
</evidence>
<proteinExistence type="inferred from homology"/>
<dbReference type="PANTHER" id="PTHR21064">
    <property type="entry name" value="AMINOGLYCOSIDE PHOSPHOTRANSFERASE DOMAIN-CONTAINING PROTEIN-RELATED"/>
    <property type="match status" value="1"/>
</dbReference>
<dbReference type="KEGG" id="nno:NONO_c65880"/>
<evidence type="ECO:0000256" key="2">
    <source>
        <dbReference type="SAM" id="MobiDB-lite"/>
    </source>
</evidence>
<keyword evidence="5" id="KW-1185">Reference proteome</keyword>
<dbReference type="InterPro" id="IPR011009">
    <property type="entry name" value="Kinase-like_dom_sf"/>
</dbReference>